<accession>A0AAV7KWM4</accession>
<name>A0AAV7KWM4_PLEWA</name>
<gene>
    <name evidence="2" type="ORF">NDU88_002627</name>
</gene>
<organism evidence="2 3">
    <name type="scientific">Pleurodeles waltl</name>
    <name type="common">Iberian ribbed newt</name>
    <dbReference type="NCBI Taxonomy" id="8319"/>
    <lineage>
        <taxon>Eukaryota</taxon>
        <taxon>Metazoa</taxon>
        <taxon>Chordata</taxon>
        <taxon>Craniata</taxon>
        <taxon>Vertebrata</taxon>
        <taxon>Euteleostomi</taxon>
        <taxon>Amphibia</taxon>
        <taxon>Batrachia</taxon>
        <taxon>Caudata</taxon>
        <taxon>Salamandroidea</taxon>
        <taxon>Salamandridae</taxon>
        <taxon>Pleurodelinae</taxon>
        <taxon>Pleurodeles</taxon>
    </lineage>
</organism>
<dbReference type="Proteomes" id="UP001066276">
    <property type="component" value="Chromosome 12"/>
</dbReference>
<sequence length="153" mass="16681">MRGKGGQTPAPGLEIERSRGQPSASKCLKAAQHGKIRPGASSGHSNCRQQKRLTPASTTQQVSLSFLRAPQLPGTASAGYDNRRQEQPFPTSKLPKSPQRCSDAPPWHTSATGTKTRATRHQRRQSMCKGFLEGLSSSFINTARFPQQEEHST</sequence>
<evidence type="ECO:0000313" key="2">
    <source>
        <dbReference type="EMBL" id="KAJ1082459.1"/>
    </source>
</evidence>
<keyword evidence="3" id="KW-1185">Reference proteome</keyword>
<feature type="region of interest" description="Disordered" evidence="1">
    <location>
        <begin position="1"/>
        <end position="124"/>
    </location>
</feature>
<dbReference type="AlphaFoldDB" id="A0AAV7KWM4"/>
<proteinExistence type="predicted"/>
<reference evidence="2" key="1">
    <citation type="journal article" date="2022" name="bioRxiv">
        <title>Sequencing and chromosome-scale assembly of the giantPleurodeles waltlgenome.</title>
        <authorList>
            <person name="Brown T."/>
            <person name="Elewa A."/>
            <person name="Iarovenko S."/>
            <person name="Subramanian E."/>
            <person name="Araus A.J."/>
            <person name="Petzold A."/>
            <person name="Susuki M."/>
            <person name="Suzuki K.-i.T."/>
            <person name="Hayashi T."/>
            <person name="Toyoda A."/>
            <person name="Oliveira C."/>
            <person name="Osipova E."/>
            <person name="Leigh N.D."/>
            <person name="Simon A."/>
            <person name="Yun M.H."/>
        </authorList>
    </citation>
    <scope>NUCLEOTIDE SEQUENCE</scope>
    <source>
        <strain evidence="2">20211129_DDA</strain>
        <tissue evidence="2">Liver</tissue>
    </source>
</reference>
<protein>
    <submittedName>
        <fullName evidence="2">Uncharacterized protein</fullName>
    </submittedName>
</protein>
<evidence type="ECO:0000256" key="1">
    <source>
        <dbReference type="SAM" id="MobiDB-lite"/>
    </source>
</evidence>
<dbReference type="EMBL" id="JANPWB010000016">
    <property type="protein sequence ID" value="KAJ1082459.1"/>
    <property type="molecule type" value="Genomic_DNA"/>
</dbReference>
<evidence type="ECO:0000313" key="3">
    <source>
        <dbReference type="Proteomes" id="UP001066276"/>
    </source>
</evidence>
<feature type="compositionally biased region" description="Polar residues" evidence="1">
    <location>
        <begin position="55"/>
        <end position="64"/>
    </location>
</feature>
<comment type="caution">
    <text evidence="2">The sequence shown here is derived from an EMBL/GenBank/DDBJ whole genome shotgun (WGS) entry which is preliminary data.</text>
</comment>